<comment type="caution">
    <text evidence="2">The sequence shown here is derived from an EMBL/GenBank/DDBJ whole genome shotgun (WGS) entry which is preliminary data.</text>
</comment>
<evidence type="ECO:0000313" key="2">
    <source>
        <dbReference type="EMBL" id="MST72363.1"/>
    </source>
</evidence>
<dbReference type="SMART" id="SM00850">
    <property type="entry name" value="LytTR"/>
    <property type="match status" value="1"/>
</dbReference>
<evidence type="ECO:0000259" key="1">
    <source>
        <dbReference type="PROSITE" id="PS50930"/>
    </source>
</evidence>
<organism evidence="2 3">
    <name type="scientific">Olsenella porci</name>
    <dbReference type="NCBI Taxonomy" id="2652279"/>
    <lineage>
        <taxon>Bacteria</taxon>
        <taxon>Bacillati</taxon>
        <taxon>Actinomycetota</taxon>
        <taxon>Coriobacteriia</taxon>
        <taxon>Coriobacteriales</taxon>
        <taxon>Atopobiaceae</taxon>
        <taxon>Olsenella</taxon>
    </lineage>
</organism>
<feature type="domain" description="HTH LytTR-type" evidence="1">
    <location>
        <begin position="54"/>
        <end position="149"/>
    </location>
</feature>
<dbReference type="PROSITE" id="PS50930">
    <property type="entry name" value="HTH_LYTTR"/>
    <property type="match status" value="1"/>
</dbReference>
<dbReference type="InterPro" id="IPR007492">
    <property type="entry name" value="LytTR_DNA-bd_dom"/>
</dbReference>
<proteinExistence type="predicted"/>
<dbReference type="PANTHER" id="PTHR37299:SF4">
    <property type="entry name" value="TRANSCRIPTIONAL REGULATOR"/>
    <property type="match status" value="1"/>
</dbReference>
<keyword evidence="3" id="KW-1185">Reference proteome</keyword>
<dbReference type="GO" id="GO:0003677">
    <property type="term" value="F:DNA binding"/>
    <property type="evidence" value="ECO:0007669"/>
    <property type="project" value="InterPro"/>
</dbReference>
<dbReference type="RefSeq" id="WP_154434351.1">
    <property type="nucleotide sequence ID" value="NZ_VUNC01000002.1"/>
</dbReference>
<dbReference type="Pfam" id="PF04397">
    <property type="entry name" value="LytTR"/>
    <property type="match status" value="1"/>
</dbReference>
<dbReference type="AlphaFoldDB" id="A0A6N7XDH4"/>
<gene>
    <name evidence="2" type="ORF">FYJ68_04470</name>
</gene>
<accession>A0A6N7XDH4</accession>
<dbReference type="PANTHER" id="PTHR37299">
    <property type="entry name" value="TRANSCRIPTIONAL REGULATOR-RELATED"/>
    <property type="match status" value="1"/>
</dbReference>
<dbReference type="InterPro" id="IPR046947">
    <property type="entry name" value="LytR-like"/>
</dbReference>
<name>A0A6N7XDH4_9ACTN</name>
<dbReference type="Gene3D" id="2.40.50.1020">
    <property type="entry name" value="LytTr DNA-binding domain"/>
    <property type="match status" value="1"/>
</dbReference>
<reference evidence="2 3" key="1">
    <citation type="submission" date="2019-08" db="EMBL/GenBank/DDBJ databases">
        <title>In-depth cultivation of the pig gut microbiome towards novel bacterial diversity and tailored functional studies.</title>
        <authorList>
            <person name="Wylensek D."/>
            <person name="Hitch T.C.A."/>
            <person name="Clavel T."/>
        </authorList>
    </citation>
    <scope>NUCLEOTIDE SEQUENCE [LARGE SCALE GENOMIC DNA]</scope>
    <source>
        <strain evidence="2 3">CA-Schmier-601-WT-1</strain>
    </source>
</reference>
<evidence type="ECO:0000313" key="3">
    <source>
        <dbReference type="Proteomes" id="UP000469325"/>
    </source>
</evidence>
<dbReference type="EMBL" id="VUNC01000002">
    <property type="protein sequence ID" value="MST72363.1"/>
    <property type="molecule type" value="Genomic_DNA"/>
</dbReference>
<sequence>MMVRLIQREGQRGIEVTVLSAPGDQRAERLADRLRTASGKITAYTSQTGTERRVVPLASVASIRSDGDHALVRLVDGETLHSPSRLFELEAALQQTEFVRTSRQEVVNLDNVQTIRPEFGSRLVLGLRGGGEAVVSRSYAPQVKSRIGIVG</sequence>
<protein>
    <submittedName>
        <fullName evidence="2">LytTR family transcriptional regulator</fullName>
    </submittedName>
</protein>
<dbReference type="GO" id="GO:0000156">
    <property type="term" value="F:phosphorelay response regulator activity"/>
    <property type="evidence" value="ECO:0007669"/>
    <property type="project" value="InterPro"/>
</dbReference>
<dbReference type="Proteomes" id="UP000469325">
    <property type="component" value="Unassembled WGS sequence"/>
</dbReference>